<evidence type="ECO:0000256" key="6">
    <source>
        <dbReference type="SAM" id="MobiDB-lite"/>
    </source>
</evidence>
<feature type="transmembrane region" description="Helical" evidence="7">
    <location>
        <begin position="370"/>
        <end position="391"/>
    </location>
</feature>
<dbReference type="InterPro" id="IPR002293">
    <property type="entry name" value="AA/rel_permease1"/>
</dbReference>
<feature type="transmembrane region" description="Helical" evidence="7">
    <location>
        <begin position="36"/>
        <end position="57"/>
    </location>
</feature>
<comment type="caution">
    <text evidence="8">The sequence shown here is derived from an EMBL/GenBank/DDBJ whole genome shotgun (WGS) entry which is preliminary data.</text>
</comment>
<feature type="transmembrane region" description="Helical" evidence="7">
    <location>
        <begin position="277"/>
        <end position="295"/>
    </location>
</feature>
<feature type="transmembrane region" description="Helical" evidence="7">
    <location>
        <begin position="488"/>
        <end position="506"/>
    </location>
</feature>
<evidence type="ECO:0000313" key="8">
    <source>
        <dbReference type="EMBL" id="MBM6400517.1"/>
    </source>
</evidence>
<accession>A0ABS2CKU7</accession>
<comment type="subcellular location">
    <subcellularLocation>
        <location evidence="1">Membrane</location>
        <topology evidence="1">Multi-pass membrane protein</topology>
    </subcellularLocation>
</comment>
<organism evidence="8 9">
    <name type="scientific">Phycicoccus sonneratiae</name>
    <dbReference type="NCBI Taxonomy" id="2807628"/>
    <lineage>
        <taxon>Bacteria</taxon>
        <taxon>Bacillati</taxon>
        <taxon>Actinomycetota</taxon>
        <taxon>Actinomycetes</taxon>
        <taxon>Micrococcales</taxon>
        <taxon>Intrasporangiaceae</taxon>
        <taxon>Phycicoccus</taxon>
    </lineage>
</organism>
<reference evidence="8" key="1">
    <citation type="submission" date="2021-02" db="EMBL/GenBank/DDBJ databases">
        <title>Phycicoccus sp. MQZ13P-5T, whole genome shotgun sequence.</title>
        <authorList>
            <person name="Tuo L."/>
        </authorList>
    </citation>
    <scope>NUCLEOTIDE SEQUENCE</scope>
    <source>
        <strain evidence="8">MQZ13P-5</strain>
    </source>
</reference>
<protein>
    <submittedName>
        <fullName evidence="8">Amino acid permease</fullName>
    </submittedName>
</protein>
<dbReference type="Pfam" id="PF13520">
    <property type="entry name" value="AA_permease_2"/>
    <property type="match status" value="1"/>
</dbReference>
<feature type="transmembrane region" description="Helical" evidence="7">
    <location>
        <begin position="185"/>
        <end position="202"/>
    </location>
</feature>
<feature type="transmembrane region" description="Helical" evidence="7">
    <location>
        <begin position="110"/>
        <end position="135"/>
    </location>
</feature>
<dbReference type="RefSeq" id="WP_204130970.1">
    <property type="nucleotide sequence ID" value="NZ_JAFDVD010000008.1"/>
</dbReference>
<keyword evidence="4 7" id="KW-1133">Transmembrane helix</keyword>
<keyword evidence="2" id="KW-0813">Transport</keyword>
<feature type="transmembrane region" description="Helical" evidence="7">
    <location>
        <begin position="69"/>
        <end position="90"/>
    </location>
</feature>
<feature type="transmembrane region" description="Helical" evidence="7">
    <location>
        <begin position="155"/>
        <end position="179"/>
    </location>
</feature>
<dbReference type="PANTHER" id="PTHR45649:SF26">
    <property type="entry name" value="OS04G0435100 PROTEIN"/>
    <property type="match status" value="1"/>
</dbReference>
<evidence type="ECO:0000256" key="2">
    <source>
        <dbReference type="ARBA" id="ARBA00022448"/>
    </source>
</evidence>
<feature type="transmembrane region" description="Helical" evidence="7">
    <location>
        <begin position="403"/>
        <end position="429"/>
    </location>
</feature>
<feature type="region of interest" description="Disordered" evidence="6">
    <location>
        <begin position="536"/>
        <end position="555"/>
    </location>
</feature>
<feature type="transmembrane region" description="Helical" evidence="7">
    <location>
        <begin position="315"/>
        <end position="340"/>
    </location>
</feature>
<evidence type="ECO:0000256" key="4">
    <source>
        <dbReference type="ARBA" id="ARBA00022989"/>
    </source>
</evidence>
<dbReference type="Gene3D" id="1.20.1740.10">
    <property type="entry name" value="Amino acid/polyamine transporter I"/>
    <property type="match status" value="1"/>
</dbReference>
<keyword evidence="5 7" id="KW-0472">Membrane</keyword>
<sequence length="555" mass="59653">MSVSRTTDHSSSDEEHLASLGYKQELNRTWSSFSNFAISFSIISILAGCFTTFGQAWNNGGPIAISIGWPLISVFILIIGFCMSELVSAYPTSGGIYWWAAKLGGAKAGYYTGWLNLIGLLAIDASVAYGAATFFDLSFSTMSESWAAGYSLTRVFIMFLVILAITACINIFGGHLLALLNNISVWWHVIGAAVVIAILVFLPDKHMSINDVFTMRVNNSGGLAGGEDSGIGFWFYVLPLGFLLTQYTITGFDASAHLSEETQGAADGAAKGIWRSIFYSAIGGWFLLLAFLFAVQDPEAVTAGGGGVAVIFNQALSSGWAGTVLLIASIAQVFCTAACMTSTSRMLFAFSRDGAVPGSSSWARLNARKVPANAVIVSSVIAAIITLPALVEVNLGTEEAPLIVPVAFYAVVSVGVIGLYTAFAIPIFLRWRMGDAFPQGRWNLGTKWRWMAPIAVLEIAVISVYFILPFTPAANPFHDTFEWKFVNYAPILMGGTLLLLWIGWHLSAKKWFTGPKTTIDLPEGMTGADEIALEHHGKSAHGGTEHDWKPGDPLA</sequence>
<evidence type="ECO:0000256" key="5">
    <source>
        <dbReference type="ARBA" id="ARBA00023136"/>
    </source>
</evidence>
<proteinExistence type="predicted"/>
<keyword evidence="3 7" id="KW-0812">Transmembrane</keyword>
<keyword evidence="9" id="KW-1185">Reference proteome</keyword>
<evidence type="ECO:0000256" key="3">
    <source>
        <dbReference type="ARBA" id="ARBA00022692"/>
    </source>
</evidence>
<dbReference type="EMBL" id="JAFDVD010000008">
    <property type="protein sequence ID" value="MBM6400517.1"/>
    <property type="molecule type" value="Genomic_DNA"/>
</dbReference>
<evidence type="ECO:0000313" key="9">
    <source>
        <dbReference type="Proteomes" id="UP001430172"/>
    </source>
</evidence>
<dbReference type="PANTHER" id="PTHR45649">
    <property type="entry name" value="AMINO-ACID PERMEASE BAT1"/>
    <property type="match status" value="1"/>
</dbReference>
<evidence type="ECO:0000256" key="7">
    <source>
        <dbReference type="SAM" id="Phobius"/>
    </source>
</evidence>
<dbReference type="Proteomes" id="UP001430172">
    <property type="component" value="Unassembled WGS sequence"/>
</dbReference>
<dbReference type="PIRSF" id="PIRSF006060">
    <property type="entry name" value="AA_transporter"/>
    <property type="match status" value="1"/>
</dbReference>
<name>A0ABS2CKU7_9MICO</name>
<evidence type="ECO:0000256" key="1">
    <source>
        <dbReference type="ARBA" id="ARBA00004141"/>
    </source>
</evidence>
<feature type="transmembrane region" description="Helical" evidence="7">
    <location>
        <begin position="450"/>
        <end position="468"/>
    </location>
</feature>
<gene>
    <name evidence="8" type="ORF">JQN70_08995</name>
</gene>